<organism evidence="12 13">
    <name type="scientific">Ensete ventricosum</name>
    <name type="common">Abyssinian banana</name>
    <name type="synonym">Musa ensete</name>
    <dbReference type="NCBI Taxonomy" id="4639"/>
    <lineage>
        <taxon>Eukaryota</taxon>
        <taxon>Viridiplantae</taxon>
        <taxon>Streptophyta</taxon>
        <taxon>Embryophyta</taxon>
        <taxon>Tracheophyta</taxon>
        <taxon>Spermatophyta</taxon>
        <taxon>Magnoliopsida</taxon>
        <taxon>Liliopsida</taxon>
        <taxon>Zingiberales</taxon>
        <taxon>Musaceae</taxon>
        <taxon>Ensete</taxon>
    </lineage>
</organism>
<evidence type="ECO:0000256" key="9">
    <source>
        <dbReference type="RuleBase" id="RU369094"/>
    </source>
</evidence>
<dbReference type="PANTHER" id="PTHR31992">
    <property type="entry name" value="DOF ZINC FINGER PROTEIN DOF1.4-RELATED"/>
    <property type="match status" value="1"/>
</dbReference>
<evidence type="ECO:0000256" key="8">
    <source>
        <dbReference type="PROSITE-ProRule" id="PRU00071"/>
    </source>
</evidence>
<dbReference type="GO" id="GO:0005634">
    <property type="term" value="C:nucleus"/>
    <property type="evidence" value="ECO:0007669"/>
    <property type="project" value="UniProtKB-SubCell"/>
</dbReference>
<feature type="region of interest" description="Disordered" evidence="10">
    <location>
        <begin position="26"/>
        <end position="53"/>
    </location>
</feature>
<protein>
    <recommendedName>
        <fullName evidence="9">Dof zinc finger protein</fullName>
    </recommendedName>
</protein>
<dbReference type="Proteomes" id="UP000287651">
    <property type="component" value="Unassembled WGS sequence"/>
</dbReference>
<keyword evidence="1 9" id="KW-0479">Metal-binding</keyword>
<evidence type="ECO:0000259" key="11">
    <source>
        <dbReference type="PROSITE" id="PS50884"/>
    </source>
</evidence>
<dbReference type="PROSITE" id="PS50884">
    <property type="entry name" value="ZF_DOF_2"/>
    <property type="match status" value="1"/>
</dbReference>
<dbReference type="InterPro" id="IPR003851">
    <property type="entry name" value="Znf_Dof"/>
</dbReference>
<dbReference type="GO" id="GO:0003700">
    <property type="term" value="F:DNA-binding transcription factor activity"/>
    <property type="evidence" value="ECO:0007669"/>
    <property type="project" value="UniProtKB-UniRule"/>
</dbReference>
<keyword evidence="6 9" id="KW-0804">Transcription</keyword>
<proteinExistence type="predicted"/>
<dbReference type="PROSITE" id="PS01361">
    <property type="entry name" value="ZF_DOF_1"/>
    <property type="match status" value="1"/>
</dbReference>
<keyword evidence="7 8" id="KW-0539">Nucleus</keyword>
<gene>
    <name evidence="12" type="ORF">B296_00021312</name>
</gene>
<dbReference type="PANTHER" id="PTHR31992:SF289">
    <property type="entry name" value="DOF ZINC FINGER PROTEIN"/>
    <property type="match status" value="1"/>
</dbReference>
<dbReference type="InterPro" id="IPR045174">
    <property type="entry name" value="Dof"/>
</dbReference>
<sequence>MIQERLGGVVEEKNISHLGGLLIDHSSSSSPTSSVSSQSQSSSSSSLSSAASEQQQQNNLRCPRCDSTNTKFCYYNNYNLAQPRHFCKTCRRYWTKGGALRNVPIGGGCRKSRVAPAIALAGGYGRSGAIKTKPAQSDLLPRSNLTSGLDNELPSGPILCAPPHISHLMTLFRSPTVQNPNPDLNSATRRALFGATTVAEQEGTLHAHSLSLDPLSHLGLCASLCRNNNSYSYHQQPQQQQPQQNNNVTDIQDLCHRLKASSSSYNDQLQTVASDVGSFDPSSCSTAASVITAAGMATSSPNPIMEHIRHPIGEFGLWNQALAWSDLPAPNVAFH</sequence>
<keyword evidence="5 8" id="KW-0238">DNA-binding</keyword>
<accession>A0A426Y2N0</accession>
<evidence type="ECO:0000313" key="13">
    <source>
        <dbReference type="Proteomes" id="UP000287651"/>
    </source>
</evidence>
<dbReference type="GO" id="GO:0003677">
    <property type="term" value="F:DNA binding"/>
    <property type="evidence" value="ECO:0007669"/>
    <property type="project" value="UniProtKB-UniRule"/>
</dbReference>
<evidence type="ECO:0000256" key="6">
    <source>
        <dbReference type="ARBA" id="ARBA00023163"/>
    </source>
</evidence>
<evidence type="ECO:0000256" key="3">
    <source>
        <dbReference type="ARBA" id="ARBA00022833"/>
    </source>
</evidence>
<name>A0A426Y2N0_ENSVE</name>
<keyword evidence="4 9" id="KW-0805">Transcription regulation</keyword>
<dbReference type="EMBL" id="AMZH03015438">
    <property type="protein sequence ID" value="RRT46057.1"/>
    <property type="molecule type" value="Genomic_DNA"/>
</dbReference>
<keyword evidence="3 9" id="KW-0862">Zinc</keyword>
<comment type="caution">
    <text evidence="12">The sequence shown here is derived from an EMBL/GenBank/DDBJ whole genome shotgun (WGS) entry which is preliminary data.</text>
</comment>
<comment type="function">
    <text evidence="9">Transcription factor that binds specifically to a 5'-AA[AG]G-3' consensus core sequence.</text>
</comment>
<evidence type="ECO:0000313" key="12">
    <source>
        <dbReference type="EMBL" id="RRT46057.1"/>
    </source>
</evidence>
<dbReference type="Pfam" id="PF02701">
    <property type="entry name" value="Zn_ribbon_Dof"/>
    <property type="match status" value="1"/>
</dbReference>
<dbReference type="GO" id="GO:0008270">
    <property type="term" value="F:zinc ion binding"/>
    <property type="evidence" value="ECO:0007669"/>
    <property type="project" value="UniProtKB-KW"/>
</dbReference>
<keyword evidence="2 8" id="KW-0863">Zinc-finger</keyword>
<reference evidence="12 13" key="1">
    <citation type="journal article" date="2014" name="Agronomy (Basel)">
        <title>A Draft Genome Sequence for Ensete ventricosum, the Drought-Tolerant Tree Against Hunger.</title>
        <authorList>
            <person name="Harrison J."/>
            <person name="Moore K.A."/>
            <person name="Paszkiewicz K."/>
            <person name="Jones T."/>
            <person name="Grant M."/>
            <person name="Ambacheew D."/>
            <person name="Muzemil S."/>
            <person name="Studholme D.J."/>
        </authorList>
    </citation>
    <scope>NUCLEOTIDE SEQUENCE [LARGE SCALE GENOMIC DNA]</scope>
</reference>
<evidence type="ECO:0000256" key="5">
    <source>
        <dbReference type="ARBA" id="ARBA00023125"/>
    </source>
</evidence>
<comment type="subcellular location">
    <subcellularLocation>
        <location evidence="8 9">Nucleus</location>
    </subcellularLocation>
</comment>
<evidence type="ECO:0000256" key="2">
    <source>
        <dbReference type="ARBA" id="ARBA00022771"/>
    </source>
</evidence>
<feature type="domain" description="Dof-type" evidence="11">
    <location>
        <begin position="60"/>
        <end position="114"/>
    </location>
</feature>
<evidence type="ECO:0000256" key="7">
    <source>
        <dbReference type="ARBA" id="ARBA00023242"/>
    </source>
</evidence>
<evidence type="ECO:0000256" key="10">
    <source>
        <dbReference type="SAM" id="MobiDB-lite"/>
    </source>
</evidence>
<evidence type="ECO:0000256" key="1">
    <source>
        <dbReference type="ARBA" id="ARBA00022723"/>
    </source>
</evidence>
<dbReference type="AlphaFoldDB" id="A0A426Y2N0"/>
<evidence type="ECO:0000256" key="4">
    <source>
        <dbReference type="ARBA" id="ARBA00023015"/>
    </source>
</evidence>